<reference evidence="4 5" key="1">
    <citation type="submission" date="2023-11" db="EMBL/GenBank/DDBJ databases">
        <title>Draft genome sequence and annotation of the polyextremotolerant black yeast-like fungus Aureobasidium pullulans NRRL 62042.</title>
        <authorList>
            <person name="Dielentheis-Frenken M.R.E."/>
            <person name="Wibberg D."/>
            <person name="Blank L.M."/>
            <person name="Tiso T."/>
        </authorList>
    </citation>
    <scope>NUCLEOTIDE SEQUENCE [LARGE SCALE GENOMIC DNA]</scope>
    <source>
        <strain evidence="4 5">NRRL 62042</strain>
    </source>
</reference>
<gene>
    <name evidence="4" type="ORF">QM012_006284</name>
</gene>
<evidence type="ECO:0000313" key="4">
    <source>
        <dbReference type="EMBL" id="KAK6007276.1"/>
    </source>
</evidence>
<dbReference type="Proteomes" id="UP001341245">
    <property type="component" value="Unassembled WGS sequence"/>
</dbReference>
<keyword evidence="5" id="KW-1185">Reference proteome</keyword>
<keyword evidence="1" id="KW-0862">Zinc</keyword>
<protein>
    <recommendedName>
        <fullName evidence="3">C2H2-type domain-containing protein</fullName>
    </recommendedName>
</protein>
<dbReference type="SMART" id="SM00355">
    <property type="entry name" value="ZnF_C2H2"/>
    <property type="match status" value="2"/>
</dbReference>
<sequence length="242" mass="27650">MSKRTRRDSESDIHCPSAGDDLLAHNAQPPGKYTHLDIPPLSTSNTTMTCALPPHQPMLFATYNDYEVHYNSNHMFRCLECTKNFPTEHFLSLHIAESHDPLNRVRQDRGEKTYHCFVEGCEKVCSTPQKRRMHLIDKHMFPRNYDFDIVNHGSDNRTSLLKPEGKNRQRQSKLPSKAIKEDTPGLQTSELMEIEVNEINNLDDSTKDESMNDIAESMGALQFVPKSVTFGRARQRGGFSKS</sequence>
<dbReference type="PANTHER" id="PTHR21354:SF0">
    <property type="entry name" value="ZINC FINGER PROTEIN 511"/>
    <property type="match status" value="1"/>
</dbReference>
<evidence type="ECO:0000256" key="2">
    <source>
        <dbReference type="SAM" id="MobiDB-lite"/>
    </source>
</evidence>
<dbReference type="PANTHER" id="PTHR21354">
    <property type="entry name" value="ZINC FINGER PROTEIN 511"/>
    <property type="match status" value="1"/>
</dbReference>
<dbReference type="EMBL" id="JASGXD010000003">
    <property type="protein sequence ID" value="KAK6007276.1"/>
    <property type="molecule type" value="Genomic_DNA"/>
</dbReference>
<keyword evidence="1" id="KW-0479">Metal-binding</keyword>
<feature type="region of interest" description="Disordered" evidence="2">
    <location>
        <begin position="156"/>
        <end position="184"/>
    </location>
</feature>
<accession>A0ABR0TS58</accession>
<proteinExistence type="predicted"/>
<comment type="caution">
    <text evidence="4">The sequence shown here is derived from an EMBL/GenBank/DDBJ whole genome shotgun (WGS) entry which is preliminary data.</text>
</comment>
<feature type="domain" description="C2H2-type" evidence="3">
    <location>
        <begin position="76"/>
        <end position="99"/>
    </location>
</feature>
<dbReference type="InterPro" id="IPR013087">
    <property type="entry name" value="Znf_C2H2_type"/>
</dbReference>
<dbReference type="InterPro" id="IPR039258">
    <property type="entry name" value="ZNF511"/>
</dbReference>
<dbReference type="PROSITE" id="PS50157">
    <property type="entry name" value="ZINC_FINGER_C2H2_2"/>
    <property type="match status" value="1"/>
</dbReference>
<evidence type="ECO:0000313" key="5">
    <source>
        <dbReference type="Proteomes" id="UP001341245"/>
    </source>
</evidence>
<name>A0ABR0TS58_AURPU</name>
<organism evidence="4 5">
    <name type="scientific">Aureobasidium pullulans</name>
    <name type="common">Black yeast</name>
    <name type="synonym">Pullularia pullulans</name>
    <dbReference type="NCBI Taxonomy" id="5580"/>
    <lineage>
        <taxon>Eukaryota</taxon>
        <taxon>Fungi</taxon>
        <taxon>Dikarya</taxon>
        <taxon>Ascomycota</taxon>
        <taxon>Pezizomycotina</taxon>
        <taxon>Dothideomycetes</taxon>
        <taxon>Dothideomycetidae</taxon>
        <taxon>Dothideales</taxon>
        <taxon>Saccotheciaceae</taxon>
        <taxon>Aureobasidium</taxon>
    </lineage>
</organism>
<evidence type="ECO:0000259" key="3">
    <source>
        <dbReference type="PROSITE" id="PS50157"/>
    </source>
</evidence>
<feature type="region of interest" description="Disordered" evidence="2">
    <location>
        <begin position="1"/>
        <end position="37"/>
    </location>
</feature>
<keyword evidence="1" id="KW-0863">Zinc-finger</keyword>
<dbReference type="PROSITE" id="PS00028">
    <property type="entry name" value="ZINC_FINGER_C2H2_1"/>
    <property type="match status" value="1"/>
</dbReference>
<evidence type="ECO:0000256" key="1">
    <source>
        <dbReference type="PROSITE-ProRule" id="PRU00042"/>
    </source>
</evidence>